<keyword evidence="7 9" id="KW-0472">Membrane</keyword>
<proteinExistence type="inferred from homology"/>
<comment type="subcellular location">
    <subcellularLocation>
        <location evidence="1">Endoplasmic reticulum membrane</location>
        <topology evidence="1">Multi-pass membrane protein</topology>
    </subcellularLocation>
</comment>
<keyword evidence="6 9" id="KW-1133">Transmembrane helix</keyword>
<dbReference type="AlphaFoldDB" id="A0A0D1E4R5"/>
<comment type="similarity">
    <text evidence="2">Belongs to the SPCS1 family.</text>
</comment>
<gene>
    <name evidence="10" type="ORF">UMAG_12166</name>
</gene>
<dbReference type="STRING" id="237631.A0A0D1E4R5"/>
<dbReference type="Proteomes" id="UP000000561">
    <property type="component" value="Chromosome 3"/>
</dbReference>
<dbReference type="GO" id="GO:0005787">
    <property type="term" value="C:signal peptidase complex"/>
    <property type="evidence" value="ECO:0000318"/>
    <property type="project" value="GO_Central"/>
</dbReference>
<dbReference type="GO" id="GO:0045047">
    <property type="term" value="P:protein targeting to ER"/>
    <property type="evidence" value="ECO:0000318"/>
    <property type="project" value="GO_Central"/>
</dbReference>
<dbReference type="InterPro" id="IPR009542">
    <property type="entry name" value="Spc1/SPCS1"/>
</dbReference>
<organism evidence="10 11">
    <name type="scientific">Mycosarcoma maydis</name>
    <name type="common">Corn smut fungus</name>
    <name type="synonym">Ustilago maydis</name>
    <dbReference type="NCBI Taxonomy" id="5270"/>
    <lineage>
        <taxon>Eukaryota</taxon>
        <taxon>Fungi</taxon>
        <taxon>Dikarya</taxon>
        <taxon>Basidiomycota</taxon>
        <taxon>Ustilaginomycotina</taxon>
        <taxon>Ustilaginomycetes</taxon>
        <taxon>Ustilaginales</taxon>
        <taxon>Ustilaginaceae</taxon>
        <taxon>Mycosarcoma</taxon>
    </lineage>
</organism>
<evidence type="ECO:0000256" key="3">
    <source>
        <dbReference type="ARBA" id="ARBA00017059"/>
    </source>
</evidence>
<evidence type="ECO:0000256" key="2">
    <source>
        <dbReference type="ARBA" id="ARBA00005245"/>
    </source>
</evidence>
<dbReference type="FunCoup" id="A0A0D1E4R5">
    <property type="interactions" value="54"/>
</dbReference>
<name>A0A0D1E4R5_MYCMD</name>
<comment type="function">
    <text evidence="8">Component of the signal peptidase complex (SPC) which catalyzes the cleavage of N-terminal signal sequences from nascent proteins as they are translocated into the lumen of the endoplasmic reticulum. Dispensable for SPC enzymatic activity.</text>
</comment>
<evidence type="ECO:0000256" key="6">
    <source>
        <dbReference type="ARBA" id="ARBA00022989"/>
    </source>
</evidence>
<keyword evidence="5" id="KW-0256">Endoplasmic reticulum</keyword>
<evidence type="ECO:0000313" key="11">
    <source>
        <dbReference type="Proteomes" id="UP000000561"/>
    </source>
</evidence>
<dbReference type="EMBL" id="CM003142">
    <property type="protein sequence ID" value="KIS70666.1"/>
    <property type="molecule type" value="Genomic_DNA"/>
</dbReference>
<evidence type="ECO:0000313" key="10">
    <source>
        <dbReference type="EMBL" id="KIS70666.1"/>
    </source>
</evidence>
<dbReference type="VEuPathDB" id="FungiDB:UMAG_12166"/>
<evidence type="ECO:0000256" key="5">
    <source>
        <dbReference type="ARBA" id="ARBA00022824"/>
    </source>
</evidence>
<dbReference type="InParanoid" id="A0A0D1E4R5"/>
<dbReference type="GO" id="GO:0006465">
    <property type="term" value="P:signal peptide processing"/>
    <property type="evidence" value="ECO:0000318"/>
    <property type="project" value="GO_Central"/>
</dbReference>
<dbReference type="GeneID" id="23567921"/>
<protein>
    <recommendedName>
        <fullName evidence="3">Signal peptidase complex subunit 1</fullName>
    </recommendedName>
</protein>
<evidence type="ECO:0000256" key="4">
    <source>
        <dbReference type="ARBA" id="ARBA00022692"/>
    </source>
</evidence>
<evidence type="ECO:0000256" key="7">
    <source>
        <dbReference type="ARBA" id="ARBA00023136"/>
    </source>
</evidence>
<reference evidence="10 11" key="1">
    <citation type="journal article" date="2006" name="Nature">
        <title>Insights from the genome of the biotrophic fungal plant pathogen Ustilago maydis.</title>
        <authorList>
            <person name="Kamper J."/>
            <person name="Kahmann R."/>
            <person name="Bolker M."/>
            <person name="Ma L.J."/>
            <person name="Brefort T."/>
            <person name="Saville B.J."/>
            <person name="Banuett F."/>
            <person name="Kronstad J.W."/>
            <person name="Gold S.E."/>
            <person name="Muller O."/>
            <person name="Perlin M.H."/>
            <person name="Wosten H.A."/>
            <person name="de Vries R."/>
            <person name="Ruiz-Herrera J."/>
            <person name="Reynaga-Pena C.G."/>
            <person name="Snetselaar K."/>
            <person name="McCann M."/>
            <person name="Perez-Martin J."/>
            <person name="Feldbrugge M."/>
            <person name="Basse C.W."/>
            <person name="Steinberg G."/>
            <person name="Ibeas J.I."/>
            <person name="Holloman W."/>
            <person name="Guzman P."/>
            <person name="Farman M."/>
            <person name="Stajich J.E."/>
            <person name="Sentandreu R."/>
            <person name="Gonzalez-Prieto J.M."/>
            <person name="Kennell J.C."/>
            <person name="Molina L."/>
            <person name="Schirawski J."/>
            <person name="Mendoza-Mendoza A."/>
            <person name="Greilinger D."/>
            <person name="Munch K."/>
            <person name="Rossel N."/>
            <person name="Scherer M."/>
            <person name="Vranes M."/>
            <person name="Ladendorf O."/>
            <person name="Vincon V."/>
            <person name="Fuchs U."/>
            <person name="Sandrock B."/>
            <person name="Meng S."/>
            <person name="Ho E.C."/>
            <person name="Cahill M.J."/>
            <person name="Boyce K.J."/>
            <person name="Klose J."/>
            <person name="Klosterman S.J."/>
            <person name="Deelstra H.J."/>
            <person name="Ortiz-Castellanos L."/>
            <person name="Li W."/>
            <person name="Sanchez-Alonso P."/>
            <person name="Schreier P.H."/>
            <person name="Hauser-Hahn I."/>
            <person name="Vaupel M."/>
            <person name="Koopmann E."/>
            <person name="Friedrich G."/>
            <person name="Voss H."/>
            <person name="Schluter T."/>
            <person name="Margolis J."/>
            <person name="Platt D."/>
            <person name="Swimmer C."/>
            <person name="Gnirke A."/>
            <person name="Chen F."/>
            <person name="Vysotskaia V."/>
            <person name="Mannhaupt G."/>
            <person name="Guldener U."/>
            <person name="Munsterkotter M."/>
            <person name="Haase D."/>
            <person name="Oesterheld M."/>
            <person name="Mewes H.W."/>
            <person name="Mauceli E.W."/>
            <person name="DeCaprio D."/>
            <person name="Wade C.M."/>
            <person name="Butler J."/>
            <person name="Young S."/>
            <person name="Jaffe D.B."/>
            <person name="Calvo S."/>
            <person name="Nusbaum C."/>
            <person name="Galagan J."/>
            <person name="Birren B.W."/>
        </authorList>
    </citation>
    <scope>NUCLEOTIDE SEQUENCE [LARGE SCALE GENOMIC DNA]</scope>
    <source>
        <strain evidence="11">DSM 14603 / FGSC 9021 / UM521</strain>
    </source>
</reference>
<dbReference type="RefSeq" id="XP_011388128.1">
    <property type="nucleotide sequence ID" value="XM_011389826.1"/>
</dbReference>
<accession>A0A0D1E4R5</accession>
<dbReference type="OrthoDB" id="263893at2759"/>
<feature type="transmembrane region" description="Helical" evidence="9">
    <location>
        <begin position="49"/>
        <end position="70"/>
    </location>
</feature>
<dbReference type="KEGG" id="uma:UMAG_12166"/>
<dbReference type="Pfam" id="PF06645">
    <property type="entry name" value="SPC12"/>
    <property type="match status" value="1"/>
</dbReference>
<sequence>MEAVRKLIDGHIDFQGQRLADRIMQEGLVLGATVAFLLGYLTQNMQLCMLTFAASTLVVALVTVPAWPMYKKHHVKWLPSSSSSTS</sequence>
<evidence type="ECO:0000256" key="8">
    <source>
        <dbReference type="ARBA" id="ARBA00045204"/>
    </source>
</evidence>
<keyword evidence="4 9" id="KW-0812">Transmembrane</keyword>
<evidence type="ECO:0000256" key="1">
    <source>
        <dbReference type="ARBA" id="ARBA00004477"/>
    </source>
</evidence>
<dbReference type="PANTHER" id="PTHR13202">
    <property type="entry name" value="MICROSOMAL SIGNAL PEPTIDASE 12 KDA SUBUNIT"/>
    <property type="match status" value="1"/>
</dbReference>
<feature type="transmembrane region" description="Helical" evidence="9">
    <location>
        <begin position="27"/>
        <end position="43"/>
    </location>
</feature>
<dbReference type="PANTHER" id="PTHR13202:SF0">
    <property type="entry name" value="SIGNAL PEPTIDASE COMPLEX SUBUNIT 1"/>
    <property type="match status" value="1"/>
</dbReference>
<evidence type="ECO:0000256" key="9">
    <source>
        <dbReference type="SAM" id="Phobius"/>
    </source>
</evidence>
<keyword evidence="11" id="KW-1185">Reference proteome</keyword>